<evidence type="ECO:0000256" key="8">
    <source>
        <dbReference type="ARBA" id="ARBA00022962"/>
    </source>
</evidence>
<evidence type="ECO:0000259" key="11">
    <source>
        <dbReference type="Pfam" id="PF07685"/>
    </source>
</evidence>
<comment type="domain">
    <text evidence="9">Comprises of two domains. The C-terminal domain contains the binding site for glutamine and catalyzes the hydrolysis of this substrate to glutamate and ammonia. The N-terminal domain is anticipated to bind ATP and cobyrinate and catalyzes the ultimate synthesis of the diamide product. The ammonia produced via the glutaminase domain is probably translocated to the adjacent domain via a molecular tunnel, where it reacts with an activated intermediate.</text>
</comment>
<protein>
    <recommendedName>
        <fullName evidence="9">Cobyrinate a,c-diamide synthase</fullName>
        <ecNumber evidence="9">6.3.5.11</ecNumber>
    </recommendedName>
    <alternativeName>
        <fullName evidence="9">Cobyrinic acid a,c-diamide synthetase</fullName>
    </alternativeName>
</protein>
<keyword evidence="5 9" id="KW-0547">Nucleotide-binding</keyword>
<comment type="miscellaneous">
    <text evidence="9">The a and c carboxylates of cobyrinate are activated for nucleophilic attack via formation of a phosphorylated intermediate by ATP. CbiA catalyzes first the amidation of the c-carboxylate, and then that of the a-carboxylate.</text>
</comment>
<dbReference type="NCBIfam" id="TIGR00379">
    <property type="entry name" value="cobB"/>
    <property type="match status" value="1"/>
</dbReference>
<accession>A0ABV8UKM4</accession>
<dbReference type="InterPro" id="IPR011698">
    <property type="entry name" value="GATase_3"/>
</dbReference>
<comment type="similarity">
    <text evidence="2">Belongs to the CobB/CobQ family. CobQ subfamily.</text>
</comment>
<evidence type="ECO:0000259" key="10">
    <source>
        <dbReference type="Pfam" id="PF01656"/>
    </source>
</evidence>
<evidence type="ECO:0000256" key="1">
    <source>
        <dbReference type="ARBA" id="ARBA00001946"/>
    </source>
</evidence>
<keyword evidence="8 9" id="KW-0315">Glutamine amidotransferase</keyword>
<evidence type="ECO:0000256" key="9">
    <source>
        <dbReference type="HAMAP-Rule" id="MF_00027"/>
    </source>
</evidence>
<comment type="catalytic activity">
    <reaction evidence="9">
        <text>cob(II)yrinate + 2 L-glutamine + 2 ATP + 2 H2O = cob(II)yrinate a,c diamide + 2 L-glutamate + 2 ADP + 2 phosphate + 2 H(+)</text>
        <dbReference type="Rhea" id="RHEA:26289"/>
        <dbReference type="ChEBI" id="CHEBI:15377"/>
        <dbReference type="ChEBI" id="CHEBI:15378"/>
        <dbReference type="ChEBI" id="CHEBI:29985"/>
        <dbReference type="ChEBI" id="CHEBI:30616"/>
        <dbReference type="ChEBI" id="CHEBI:43474"/>
        <dbReference type="ChEBI" id="CHEBI:58359"/>
        <dbReference type="ChEBI" id="CHEBI:58537"/>
        <dbReference type="ChEBI" id="CHEBI:58894"/>
        <dbReference type="ChEBI" id="CHEBI:456216"/>
        <dbReference type="EC" id="6.3.5.11"/>
    </reaction>
</comment>
<evidence type="ECO:0000313" key="12">
    <source>
        <dbReference type="EMBL" id="MFC4351064.1"/>
    </source>
</evidence>
<dbReference type="NCBIfam" id="NF002204">
    <property type="entry name" value="PRK01077.1"/>
    <property type="match status" value="1"/>
</dbReference>
<name>A0ABV8UKM4_9PROT</name>
<dbReference type="SUPFAM" id="SSF52540">
    <property type="entry name" value="P-loop containing nucleoside triphosphate hydrolases"/>
    <property type="match status" value="1"/>
</dbReference>
<comment type="similarity">
    <text evidence="9">Belongs to the CobB/CbiA family.</text>
</comment>
<evidence type="ECO:0000256" key="3">
    <source>
        <dbReference type="ARBA" id="ARBA00022573"/>
    </source>
</evidence>
<feature type="domain" description="CobQ/CobB/MinD/ParA nucleotide binding" evidence="10">
    <location>
        <begin position="9"/>
        <end position="191"/>
    </location>
</feature>
<sequence length="443" mass="48036">MPADSRGAIIAAPSSGAGKTTITLALLRALRRKGVRVAGAKVGPDYIDPRFHERATGCPAFNLDPWAMSDGLLQHLFLQAGADRDLVLVEGVMGLFDAASNGLGSTADLAVTLGLPAVLVVDVRGQGQSVAALVKGFRDHKPELVLGGIILNRVGSDVHLEMLQEALAPLDIPVLGGVPRDEKLHAPNRHLGLVQASERNDLDAFLETAADKMEQHLDLETLQEICTRPAFQPVRSQVAGELPNPPGQRVAIAQDVCFSFVYPHLLQHWRSSGAELTFFSPLDNEVPDPASDAVYLPGGYPELHAERLSQADRFRLGMTAVVERGAFVYGECGGYMTLGKLLTDARGQEFPMLGFLPLHTSFETPRLHLGYRRLHACRTLPFWQDTSDELTAHEFHYAQTLALGPADSLFTVRDARGRDRGSEGLVSGNVAGSFLHLLGRRRD</sequence>
<dbReference type="PROSITE" id="PS51274">
    <property type="entry name" value="GATASE_COBBQ"/>
    <property type="match status" value="1"/>
</dbReference>
<keyword evidence="4 9" id="KW-0436">Ligase</keyword>
<comment type="function">
    <text evidence="9">Catalyzes the ATP-dependent amidation of the two carboxylate groups at positions a and c of cobyrinate, using either L-glutamine or ammonia as the nitrogen source.</text>
</comment>
<comment type="caution">
    <text evidence="12">The sequence shown here is derived from an EMBL/GenBank/DDBJ whole genome shotgun (WGS) entry which is preliminary data.</text>
</comment>
<dbReference type="RefSeq" id="WP_382421405.1">
    <property type="nucleotide sequence ID" value="NZ_JBHSCW010000003.1"/>
</dbReference>
<comment type="pathway">
    <text evidence="9">Cofactor biosynthesis; adenosylcobalamin biosynthesis; cob(II)yrinate a,c-diamide from sirohydrochlorin (anaerobic route): step 10/10.</text>
</comment>
<gene>
    <name evidence="9" type="primary">cbiA</name>
    <name evidence="12" type="ORF">ACFOW6_05855</name>
</gene>
<dbReference type="Pfam" id="PF01656">
    <property type="entry name" value="CbiA"/>
    <property type="match status" value="1"/>
</dbReference>
<keyword evidence="3 9" id="KW-0169">Cobalamin biosynthesis</keyword>
<evidence type="ECO:0000256" key="4">
    <source>
        <dbReference type="ARBA" id="ARBA00022598"/>
    </source>
</evidence>
<dbReference type="Gene3D" id="3.40.50.300">
    <property type="entry name" value="P-loop containing nucleotide triphosphate hydrolases"/>
    <property type="match status" value="1"/>
</dbReference>
<keyword evidence="6 9" id="KW-0067">ATP-binding</keyword>
<dbReference type="EC" id="6.3.5.11" evidence="9"/>
<feature type="active site" description="Nucleophile" evidence="9">
    <location>
        <position position="332"/>
    </location>
</feature>
<evidence type="ECO:0000256" key="2">
    <source>
        <dbReference type="ARBA" id="ARBA00006205"/>
    </source>
</evidence>
<evidence type="ECO:0000256" key="5">
    <source>
        <dbReference type="ARBA" id="ARBA00022741"/>
    </source>
</evidence>
<feature type="site" description="Increases nucleophilicity of active site Cys" evidence="9">
    <location>
        <position position="436"/>
    </location>
</feature>
<dbReference type="InterPro" id="IPR004484">
    <property type="entry name" value="CbiA/CobB_synth"/>
</dbReference>
<dbReference type="InterPro" id="IPR002586">
    <property type="entry name" value="CobQ/CobB/MinD/ParA_Nub-bd_dom"/>
</dbReference>
<dbReference type="EMBL" id="JBHSCW010000003">
    <property type="protein sequence ID" value="MFC4351064.1"/>
    <property type="molecule type" value="Genomic_DNA"/>
</dbReference>
<evidence type="ECO:0000313" key="13">
    <source>
        <dbReference type="Proteomes" id="UP001595799"/>
    </source>
</evidence>
<dbReference type="PANTHER" id="PTHR43873:SF1">
    <property type="entry name" value="COBYRINATE A,C-DIAMIDE SYNTHASE"/>
    <property type="match status" value="1"/>
</dbReference>
<reference evidence="13" key="1">
    <citation type="journal article" date="2019" name="Int. J. Syst. Evol. Microbiol.">
        <title>The Global Catalogue of Microorganisms (GCM) 10K type strain sequencing project: providing services to taxonomists for standard genome sequencing and annotation.</title>
        <authorList>
            <consortium name="The Broad Institute Genomics Platform"/>
            <consortium name="The Broad Institute Genome Sequencing Center for Infectious Disease"/>
            <person name="Wu L."/>
            <person name="Ma J."/>
        </authorList>
    </citation>
    <scope>NUCLEOTIDE SEQUENCE [LARGE SCALE GENOMIC DNA]</scope>
    <source>
        <strain evidence="13">CECT 8472</strain>
    </source>
</reference>
<evidence type="ECO:0000256" key="6">
    <source>
        <dbReference type="ARBA" id="ARBA00022840"/>
    </source>
</evidence>
<dbReference type="PANTHER" id="PTHR43873">
    <property type="entry name" value="COBYRINATE A,C-DIAMIDE SYNTHASE"/>
    <property type="match status" value="1"/>
</dbReference>
<dbReference type="Proteomes" id="UP001595799">
    <property type="component" value="Unassembled WGS sequence"/>
</dbReference>
<dbReference type="SUPFAM" id="SSF52317">
    <property type="entry name" value="Class I glutamine amidotransferase-like"/>
    <property type="match status" value="1"/>
</dbReference>
<keyword evidence="13" id="KW-1185">Reference proteome</keyword>
<dbReference type="InterPro" id="IPR029062">
    <property type="entry name" value="Class_I_gatase-like"/>
</dbReference>
<evidence type="ECO:0000256" key="7">
    <source>
        <dbReference type="ARBA" id="ARBA00022842"/>
    </source>
</evidence>
<keyword evidence="7 9" id="KW-0460">Magnesium</keyword>
<dbReference type="CDD" id="cd05388">
    <property type="entry name" value="CobB_N"/>
    <property type="match status" value="1"/>
</dbReference>
<organism evidence="12 13">
    <name type="scientific">Fodinicurvata halophila</name>
    <dbReference type="NCBI Taxonomy" id="1419723"/>
    <lineage>
        <taxon>Bacteria</taxon>
        <taxon>Pseudomonadati</taxon>
        <taxon>Pseudomonadota</taxon>
        <taxon>Alphaproteobacteria</taxon>
        <taxon>Rhodospirillales</taxon>
        <taxon>Rhodovibrionaceae</taxon>
        <taxon>Fodinicurvata</taxon>
    </lineage>
</organism>
<comment type="cofactor">
    <cofactor evidence="1 9">
        <name>Mg(2+)</name>
        <dbReference type="ChEBI" id="CHEBI:18420"/>
    </cofactor>
</comment>
<feature type="domain" description="CobB/CobQ-like glutamine amidotransferase" evidence="11">
    <location>
        <begin position="249"/>
        <end position="438"/>
    </location>
</feature>
<dbReference type="Pfam" id="PF07685">
    <property type="entry name" value="GATase_3"/>
    <property type="match status" value="1"/>
</dbReference>
<dbReference type="HAMAP" id="MF_00027">
    <property type="entry name" value="CobB_CbiA"/>
    <property type="match status" value="1"/>
</dbReference>
<dbReference type="InterPro" id="IPR027417">
    <property type="entry name" value="P-loop_NTPase"/>
</dbReference>
<proteinExistence type="inferred from homology"/>